<keyword evidence="2" id="KW-0813">Transport</keyword>
<dbReference type="RefSeq" id="WP_169403522.1">
    <property type="nucleotide sequence ID" value="NZ_JAADJU010000006.1"/>
</dbReference>
<feature type="transmembrane region" description="Helical" evidence="9">
    <location>
        <begin position="179"/>
        <end position="198"/>
    </location>
</feature>
<comment type="subcellular location">
    <subcellularLocation>
        <location evidence="1">Cell inner membrane</location>
        <topology evidence="1">Multi-pass membrane protein</topology>
    </subcellularLocation>
</comment>
<dbReference type="InterPro" id="IPR036259">
    <property type="entry name" value="MFS_trans_sf"/>
</dbReference>
<dbReference type="GO" id="GO:0019752">
    <property type="term" value="P:carboxylic acid metabolic process"/>
    <property type="evidence" value="ECO:0007669"/>
    <property type="project" value="UniProtKB-ARBA"/>
</dbReference>
<accession>A0A848ML96</accession>
<evidence type="ECO:0000256" key="8">
    <source>
        <dbReference type="ARBA" id="ARBA00038514"/>
    </source>
</evidence>
<evidence type="ECO:0000313" key="11">
    <source>
        <dbReference type="EMBL" id="NMP27820.1"/>
    </source>
</evidence>
<feature type="transmembrane region" description="Helical" evidence="9">
    <location>
        <begin position="294"/>
        <end position="318"/>
    </location>
</feature>
<dbReference type="Pfam" id="PF07690">
    <property type="entry name" value="MFS_1"/>
    <property type="match status" value="1"/>
</dbReference>
<dbReference type="PIRSF" id="PIRSF002808">
    <property type="entry name" value="Hexose_phosphate_transp"/>
    <property type="match status" value="1"/>
</dbReference>
<evidence type="ECO:0000256" key="9">
    <source>
        <dbReference type="SAM" id="Phobius"/>
    </source>
</evidence>
<dbReference type="AlphaFoldDB" id="A0A848ML96"/>
<feature type="transmembrane region" description="Helical" evidence="9">
    <location>
        <begin position="111"/>
        <end position="129"/>
    </location>
</feature>
<name>A0A848ML96_9GAMM</name>
<feature type="transmembrane region" description="Helical" evidence="9">
    <location>
        <begin position="150"/>
        <end position="173"/>
    </location>
</feature>
<protein>
    <submittedName>
        <fullName evidence="11">MFS transporter</fullName>
    </submittedName>
</protein>
<organism evidence="11 12">
    <name type="scientific">Rouxiella aceris</name>
    <dbReference type="NCBI Taxonomy" id="2703884"/>
    <lineage>
        <taxon>Bacteria</taxon>
        <taxon>Pseudomonadati</taxon>
        <taxon>Pseudomonadota</taxon>
        <taxon>Gammaproteobacteria</taxon>
        <taxon>Enterobacterales</taxon>
        <taxon>Yersiniaceae</taxon>
        <taxon>Rouxiella</taxon>
    </lineage>
</organism>
<feature type="transmembrane region" description="Helical" evidence="9">
    <location>
        <begin position="330"/>
        <end position="349"/>
    </location>
</feature>
<dbReference type="EMBL" id="JAADJU010000006">
    <property type="protein sequence ID" value="NMP27820.1"/>
    <property type="molecule type" value="Genomic_DNA"/>
</dbReference>
<evidence type="ECO:0000256" key="4">
    <source>
        <dbReference type="ARBA" id="ARBA00022519"/>
    </source>
</evidence>
<dbReference type="InterPro" id="IPR020846">
    <property type="entry name" value="MFS_dom"/>
</dbReference>
<sequence length="449" mass="49000">MDSFSSAVSITKKRTNARYWIVVMLFIVTSFNYGDRATLSIAGTAMAKDIGLDSVGMGYIFSAFSWAYVIGQIPGGWLLDKFGSKKVYFYSIFIWSLFTLLQGFVNIFHGFSIVIALFALRFLVGLAEAPSFPGNSRIVAAWFPAQERGTAVSIFNSAQYFATVIFAPIMGWLTSEVGWSHVFFFMGGLGLLLSFIWLKVIYDPKDHPSANQAELDYIEAGGALINMDQKSNKGGKVVGKGSKFQQIKQLLSTRMMVGIYLGQYCINALTYFFITWFPIYLVQEKGMSILKAGMVASIPAVSGFLGGILGGVISDYLMRRTNSLTFARKFPIVLGMLLSMSMVICNYVTTEWVVIAVMAMAFFGKGLGALGWAVLADTAPKEISGLSGGLFNMCGNASGIVTPIAIGYIIAATGSFNGALLYVAIHAMVAVVSFLFIVQKIERIELRAY</sequence>
<reference evidence="11 12" key="1">
    <citation type="submission" date="2020-01" db="EMBL/GenBank/DDBJ databases">
        <authorList>
            <person name="Lee S.D."/>
        </authorList>
    </citation>
    <scope>NUCLEOTIDE SEQUENCE [LARGE SCALE GENOMIC DNA]</scope>
    <source>
        <strain evidence="11 12">SAP-1</strain>
    </source>
</reference>
<feature type="transmembrane region" description="Helical" evidence="9">
    <location>
        <begin position="87"/>
        <end position="105"/>
    </location>
</feature>
<dbReference type="GO" id="GO:0005975">
    <property type="term" value="P:carbohydrate metabolic process"/>
    <property type="evidence" value="ECO:0007669"/>
    <property type="project" value="UniProtKB-ARBA"/>
</dbReference>
<evidence type="ECO:0000256" key="3">
    <source>
        <dbReference type="ARBA" id="ARBA00022475"/>
    </source>
</evidence>
<keyword evidence="12" id="KW-1185">Reference proteome</keyword>
<reference evidence="11 12" key="2">
    <citation type="submission" date="2020-06" db="EMBL/GenBank/DDBJ databases">
        <title>Polyphasic characterization of a Rahnella strain isolated from tree sap.</title>
        <authorList>
            <person name="Kim I.S."/>
        </authorList>
    </citation>
    <scope>NUCLEOTIDE SEQUENCE [LARGE SCALE GENOMIC DNA]</scope>
    <source>
        <strain evidence="11 12">SAP-1</strain>
    </source>
</reference>
<keyword evidence="4" id="KW-0997">Cell inner membrane</keyword>
<feature type="transmembrane region" description="Helical" evidence="9">
    <location>
        <begin position="355"/>
        <end position="376"/>
    </location>
</feature>
<evidence type="ECO:0000256" key="5">
    <source>
        <dbReference type="ARBA" id="ARBA00022692"/>
    </source>
</evidence>
<keyword evidence="7 9" id="KW-0472">Membrane</keyword>
<dbReference type="FunFam" id="1.20.1250.20:FF:000010">
    <property type="entry name" value="Probable glucarate transporter"/>
    <property type="match status" value="1"/>
</dbReference>
<keyword evidence="5 9" id="KW-0812">Transmembrane</keyword>
<dbReference type="GO" id="GO:0022857">
    <property type="term" value="F:transmembrane transporter activity"/>
    <property type="evidence" value="ECO:0007669"/>
    <property type="project" value="InterPro"/>
</dbReference>
<evidence type="ECO:0000256" key="7">
    <source>
        <dbReference type="ARBA" id="ARBA00023136"/>
    </source>
</evidence>
<dbReference type="InterPro" id="IPR050382">
    <property type="entry name" value="MFS_Na/Anion_cotransporter"/>
</dbReference>
<dbReference type="PANTHER" id="PTHR11662:SF399">
    <property type="entry name" value="FI19708P1-RELATED"/>
    <property type="match status" value="1"/>
</dbReference>
<feature type="transmembrane region" description="Helical" evidence="9">
    <location>
        <begin position="17"/>
        <end position="34"/>
    </location>
</feature>
<dbReference type="GO" id="GO:0005886">
    <property type="term" value="C:plasma membrane"/>
    <property type="evidence" value="ECO:0007669"/>
    <property type="project" value="UniProtKB-SubCell"/>
</dbReference>
<dbReference type="FunFam" id="1.20.1250.20:FF:000006">
    <property type="entry name" value="MFS transporter"/>
    <property type="match status" value="1"/>
</dbReference>
<evidence type="ECO:0000313" key="12">
    <source>
        <dbReference type="Proteomes" id="UP000585363"/>
    </source>
</evidence>
<dbReference type="CDD" id="cd17319">
    <property type="entry name" value="MFS_ExuT_GudP_like"/>
    <property type="match status" value="1"/>
</dbReference>
<dbReference type="PANTHER" id="PTHR11662">
    <property type="entry name" value="SOLUTE CARRIER FAMILY 17"/>
    <property type="match status" value="1"/>
</dbReference>
<comment type="similarity">
    <text evidence="8">Belongs to the major facilitator superfamily. Phthalate permease family.</text>
</comment>
<feature type="transmembrane region" description="Helical" evidence="9">
    <location>
        <begin position="257"/>
        <end position="282"/>
    </location>
</feature>
<dbReference type="NCBIfam" id="TIGR00893">
    <property type="entry name" value="2A0114"/>
    <property type="match status" value="1"/>
</dbReference>
<dbReference type="InterPro" id="IPR000849">
    <property type="entry name" value="Sugar_P_transporter"/>
</dbReference>
<comment type="caution">
    <text evidence="11">The sequence shown here is derived from an EMBL/GenBank/DDBJ whole genome shotgun (WGS) entry which is preliminary data.</text>
</comment>
<gene>
    <name evidence="11" type="ORF">GW590_13220</name>
</gene>
<evidence type="ECO:0000259" key="10">
    <source>
        <dbReference type="PROSITE" id="PS50850"/>
    </source>
</evidence>
<keyword evidence="3" id="KW-1003">Cell membrane</keyword>
<dbReference type="Proteomes" id="UP000585363">
    <property type="component" value="Unassembled WGS sequence"/>
</dbReference>
<proteinExistence type="inferred from homology"/>
<dbReference type="Gene3D" id="1.20.1250.20">
    <property type="entry name" value="MFS general substrate transporter like domains"/>
    <property type="match status" value="2"/>
</dbReference>
<evidence type="ECO:0000256" key="2">
    <source>
        <dbReference type="ARBA" id="ARBA00022448"/>
    </source>
</evidence>
<evidence type="ECO:0000256" key="6">
    <source>
        <dbReference type="ARBA" id="ARBA00022989"/>
    </source>
</evidence>
<feature type="domain" description="Major facilitator superfamily (MFS) profile" evidence="10">
    <location>
        <begin position="21"/>
        <end position="442"/>
    </location>
</feature>
<dbReference type="SUPFAM" id="SSF103473">
    <property type="entry name" value="MFS general substrate transporter"/>
    <property type="match status" value="1"/>
</dbReference>
<evidence type="ECO:0000256" key="1">
    <source>
        <dbReference type="ARBA" id="ARBA00004429"/>
    </source>
</evidence>
<feature type="transmembrane region" description="Helical" evidence="9">
    <location>
        <begin position="54"/>
        <end position="75"/>
    </location>
</feature>
<keyword evidence="6 9" id="KW-1133">Transmembrane helix</keyword>
<feature type="transmembrane region" description="Helical" evidence="9">
    <location>
        <begin position="419"/>
        <end position="438"/>
    </location>
</feature>
<dbReference type="PROSITE" id="PS50850">
    <property type="entry name" value="MFS"/>
    <property type="match status" value="1"/>
</dbReference>
<feature type="transmembrane region" description="Helical" evidence="9">
    <location>
        <begin position="388"/>
        <end position="413"/>
    </location>
</feature>
<dbReference type="InterPro" id="IPR011701">
    <property type="entry name" value="MFS"/>
</dbReference>